<dbReference type="Gene3D" id="3.40.50.1390">
    <property type="entry name" value="Resolvase, N-terminal catalytic domain"/>
    <property type="match status" value="1"/>
</dbReference>
<dbReference type="InterPro" id="IPR036162">
    <property type="entry name" value="Resolvase-like_N_sf"/>
</dbReference>
<evidence type="ECO:0000313" key="5">
    <source>
        <dbReference type="Proteomes" id="UP000555756"/>
    </source>
</evidence>
<keyword evidence="1" id="KW-0238">DNA-binding</keyword>
<accession>A0A7W4JVY1</accession>
<reference evidence="4 5" key="1">
    <citation type="submission" date="2020-04" db="EMBL/GenBank/DDBJ databases">
        <title>Description of novel Gluconacetobacter.</title>
        <authorList>
            <person name="Sombolestani A."/>
        </authorList>
    </citation>
    <scope>NUCLEOTIDE SEQUENCE [LARGE SCALE GENOMIC DNA]</scope>
    <source>
        <strain evidence="4 5">LMG 21311</strain>
    </source>
</reference>
<protein>
    <submittedName>
        <fullName evidence="4">Recombinase family protein</fullName>
    </submittedName>
</protein>
<dbReference type="Pfam" id="PF00239">
    <property type="entry name" value="Resolvase"/>
    <property type="match status" value="1"/>
</dbReference>
<evidence type="ECO:0000313" key="4">
    <source>
        <dbReference type="EMBL" id="MBB2191882.1"/>
    </source>
</evidence>
<dbReference type="PROSITE" id="PS51736">
    <property type="entry name" value="RECOMBINASES_3"/>
    <property type="match status" value="1"/>
</dbReference>
<evidence type="ECO:0000256" key="1">
    <source>
        <dbReference type="ARBA" id="ARBA00023125"/>
    </source>
</evidence>
<dbReference type="CDD" id="cd03768">
    <property type="entry name" value="SR_ResInv"/>
    <property type="match status" value="1"/>
</dbReference>
<dbReference type="PANTHER" id="PTHR30461">
    <property type="entry name" value="DNA-INVERTASE FROM LAMBDOID PROPHAGE"/>
    <property type="match status" value="1"/>
</dbReference>
<keyword evidence="2" id="KW-0233">DNA recombination</keyword>
<dbReference type="SUPFAM" id="SSF53041">
    <property type="entry name" value="Resolvase-like"/>
    <property type="match status" value="1"/>
</dbReference>
<proteinExistence type="predicted"/>
<feature type="domain" description="Resolvase/invertase-type recombinase catalytic" evidence="3">
    <location>
        <begin position="1"/>
        <end position="121"/>
    </location>
</feature>
<name>A0A7W4JVY1_9PROT</name>
<dbReference type="AlphaFoldDB" id="A0A7W4JVY1"/>
<keyword evidence="5" id="KW-1185">Reference proteome</keyword>
<organism evidence="4 5">
    <name type="scientific">Gluconacetobacter azotocaptans</name>
    <dbReference type="NCBI Taxonomy" id="142834"/>
    <lineage>
        <taxon>Bacteria</taxon>
        <taxon>Pseudomonadati</taxon>
        <taxon>Pseudomonadota</taxon>
        <taxon>Alphaproteobacteria</taxon>
        <taxon>Acetobacterales</taxon>
        <taxon>Acetobacteraceae</taxon>
        <taxon>Gluconacetobacter</taxon>
    </lineage>
</organism>
<dbReference type="PANTHER" id="PTHR30461:SF2">
    <property type="entry name" value="SERINE RECOMBINASE PINE-RELATED"/>
    <property type="match status" value="1"/>
</dbReference>
<dbReference type="Proteomes" id="UP000555756">
    <property type="component" value="Unassembled WGS sequence"/>
</dbReference>
<evidence type="ECO:0000256" key="2">
    <source>
        <dbReference type="ARBA" id="ARBA00023172"/>
    </source>
</evidence>
<gene>
    <name evidence="4" type="ORF">HLH34_18280</name>
</gene>
<evidence type="ECO:0000259" key="3">
    <source>
        <dbReference type="PROSITE" id="PS51736"/>
    </source>
</evidence>
<dbReference type="EMBL" id="JABEQF010000025">
    <property type="protein sequence ID" value="MBB2191882.1"/>
    <property type="molecule type" value="Genomic_DNA"/>
</dbReference>
<dbReference type="InterPro" id="IPR006119">
    <property type="entry name" value="Resolv_N"/>
</dbReference>
<dbReference type="GO" id="GO:0003677">
    <property type="term" value="F:DNA binding"/>
    <property type="evidence" value="ECO:0007669"/>
    <property type="project" value="UniProtKB-KW"/>
</dbReference>
<sequence>MQIKALTDYGVNPKAIFTDKMTGGTQKRPGLALALKAANSDDIEFVVWKIDRLGRSVLGVAETLKLLRERGVTIKSLTEPIDTSTPMGQFVLNMLISLAQMERDLIRERTIAGVAAAKARGGRHGRPQVMTEARQKLAAEMLADGRRGVEIWDAVKALPGPTVGRSAYYNFQKDWLLSQEPADPTDDK</sequence>
<dbReference type="GO" id="GO:0000150">
    <property type="term" value="F:DNA strand exchange activity"/>
    <property type="evidence" value="ECO:0007669"/>
    <property type="project" value="InterPro"/>
</dbReference>
<comment type="caution">
    <text evidence="4">The sequence shown here is derived from an EMBL/GenBank/DDBJ whole genome shotgun (WGS) entry which is preliminary data.</text>
</comment>
<dbReference type="SMART" id="SM00857">
    <property type="entry name" value="Resolvase"/>
    <property type="match status" value="1"/>
</dbReference>
<dbReference type="InterPro" id="IPR050639">
    <property type="entry name" value="SSR_resolvase"/>
</dbReference>